<evidence type="ECO:0000256" key="3">
    <source>
        <dbReference type="PIRSR" id="PIRSR607837-1"/>
    </source>
</evidence>
<sequence>MQLLFRYNWQVRDEWFQLLKRLPEEELIRERVGGIGSFLRTLHHIVDVEQAWILLALQQLPGSHYKFEDYKNLDAIERLSNSCRTEVEKFVNSWSNELEENILDDFTFGEIMRHVIAHEIHHIGQLSVWIRELGFDPASANVIGRGLHSNGKH</sequence>
<dbReference type="EMBL" id="AP019308">
    <property type="protein sequence ID" value="BBH24303.1"/>
    <property type="molecule type" value="Genomic_DNA"/>
</dbReference>
<dbReference type="InterPro" id="IPR007837">
    <property type="entry name" value="DinB"/>
</dbReference>
<feature type="binding site" evidence="3">
    <location>
        <position position="44"/>
    </location>
    <ligand>
        <name>a divalent metal cation</name>
        <dbReference type="ChEBI" id="CHEBI:60240"/>
    </ligand>
</feature>
<protein>
    <submittedName>
        <fullName evidence="4">DNA damage-inducible protein DinB</fullName>
    </submittedName>
</protein>
<organism evidence="4 5">
    <name type="scientific">Paenibacillus baekrokdamisoli</name>
    <dbReference type="NCBI Taxonomy" id="1712516"/>
    <lineage>
        <taxon>Bacteria</taxon>
        <taxon>Bacillati</taxon>
        <taxon>Bacillota</taxon>
        <taxon>Bacilli</taxon>
        <taxon>Bacillales</taxon>
        <taxon>Paenibacillaceae</taxon>
        <taxon>Paenibacillus</taxon>
    </lineage>
</organism>
<evidence type="ECO:0000256" key="1">
    <source>
        <dbReference type="ARBA" id="ARBA00008635"/>
    </source>
</evidence>
<dbReference type="SUPFAM" id="SSF109854">
    <property type="entry name" value="DinB/YfiT-like putative metalloenzymes"/>
    <property type="match status" value="1"/>
</dbReference>
<evidence type="ECO:0000313" key="5">
    <source>
        <dbReference type="Proteomes" id="UP000275368"/>
    </source>
</evidence>
<dbReference type="Gene3D" id="1.20.120.450">
    <property type="entry name" value="dinb family like domain"/>
    <property type="match status" value="1"/>
</dbReference>
<keyword evidence="2 3" id="KW-0479">Metal-binding</keyword>
<keyword evidence="5" id="KW-1185">Reference proteome</keyword>
<dbReference type="KEGG" id="pbk:Back11_56480"/>
<dbReference type="Pfam" id="PF05163">
    <property type="entry name" value="DinB"/>
    <property type="match status" value="1"/>
</dbReference>
<dbReference type="InterPro" id="IPR034660">
    <property type="entry name" value="DinB/YfiT-like"/>
</dbReference>
<dbReference type="PANTHER" id="PTHR37302:SF3">
    <property type="entry name" value="DAMAGE-INDUCIBLE PROTEIN DINB"/>
    <property type="match status" value="1"/>
</dbReference>
<accession>A0A3G9JH80</accession>
<evidence type="ECO:0000256" key="2">
    <source>
        <dbReference type="ARBA" id="ARBA00022723"/>
    </source>
</evidence>
<dbReference type="Proteomes" id="UP000275368">
    <property type="component" value="Chromosome"/>
</dbReference>
<evidence type="ECO:0000313" key="4">
    <source>
        <dbReference type="EMBL" id="BBH24303.1"/>
    </source>
</evidence>
<dbReference type="OrthoDB" id="25666at2"/>
<reference evidence="4 5" key="1">
    <citation type="submission" date="2018-11" db="EMBL/GenBank/DDBJ databases">
        <title>Complete genome sequence of Paenibacillus baekrokdamisoli strain KCTC 33723.</title>
        <authorList>
            <person name="Kang S.W."/>
            <person name="Lee K.C."/>
            <person name="Kim K.K."/>
            <person name="Kim J.S."/>
            <person name="Kim D.S."/>
            <person name="Ko S.H."/>
            <person name="Yang S.H."/>
            <person name="Lee J.S."/>
        </authorList>
    </citation>
    <scope>NUCLEOTIDE SEQUENCE [LARGE SCALE GENOMIC DNA]</scope>
    <source>
        <strain evidence="4 5">KCTC 33723</strain>
    </source>
</reference>
<comment type="similarity">
    <text evidence="1">Belongs to the DinB family.</text>
</comment>
<proteinExistence type="inferred from homology"/>
<dbReference type="AlphaFoldDB" id="A0A3G9JH80"/>
<gene>
    <name evidence="4" type="ORF">Back11_56480</name>
</gene>
<dbReference type="RefSeq" id="WP_125664425.1">
    <property type="nucleotide sequence ID" value="NZ_AP019308.1"/>
</dbReference>
<dbReference type="PANTHER" id="PTHR37302">
    <property type="entry name" value="SLR1116 PROTEIN"/>
    <property type="match status" value="1"/>
</dbReference>
<feature type="binding site" evidence="3">
    <location>
        <position position="122"/>
    </location>
    <ligand>
        <name>a divalent metal cation</name>
        <dbReference type="ChEBI" id="CHEBI:60240"/>
    </ligand>
</feature>
<name>A0A3G9JH80_9BACL</name>
<dbReference type="GO" id="GO:0046872">
    <property type="term" value="F:metal ion binding"/>
    <property type="evidence" value="ECO:0007669"/>
    <property type="project" value="UniProtKB-KW"/>
</dbReference>
<feature type="binding site" evidence="3">
    <location>
        <position position="118"/>
    </location>
    <ligand>
        <name>a divalent metal cation</name>
        <dbReference type="ChEBI" id="CHEBI:60240"/>
    </ligand>
</feature>